<feature type="domain" description="Alpha-D-phosphohexomutase C-terminal" evidence="3">
    <location>
        <begin position="269"/>
        <end position="315"/>
    </location>
</feature>
<comment type="cofactor">
    <cofactor evidence="1">
        <name>Mg(2+)</name>
        <dbReference type="ChEBI" id="CHEBI:18420"/>
    </cofactor>
</comment>
<evidence type="ECO:0000259" key="3">
    <source>
        <dbReference type="Pfam" id="PF00408"/>
    </source>
</evidence>
<dbReference type="PANTHER" id="PTHR42946:SF1">
    <property type="entry name" value="PHOSPHOGLUCOMUTASE (ALPHA-D-GLUCOSE-1,6-BISPHOSPHATE-DEPENDENT)"/>
    <property type="match status" value="1"/>
</dbReference>
<evidence type="ECO:0000313" key="4">
    <source>
        <dbReference type="EMBL" id="MDN3591555.1"/>
    </source>
</evidence>
<reference evidence="5" key="1">
    <citation type="journal article" date="2019" name="Int. J. Syst. Evol. Microbiol.">
        <title>The Global Catalogue of Microorganisms (GCM) 10K type strain sequencing project: providing services to taxonomists for standard genome sequencing and annotation.</title>
        <authorList>
            <consortium name="The Broad Institute Genomics Platform"/>
            <consortium name="The Broad Institute Genome Sequencing Center for Infectious Disease"/>
            <person name="Wu L."/>
            <person name="Ma J."/>
        </authorList>
    </citation>
    <scope>NUCLEOTIDE SEQUENCE [LARGE SCALE GENOMIC DNA]</scope>
    <source>
        <strain evidence="5">CECT 7069</strain>
    </source>
</reference>
<evidence type="ECO:0000256" key="1">
    <source>
        <dbReference type="ARBA" id="ARBA00001946"/>
    </source>
</evidence>
<proteinExistence type="predicted"/>
<dbReference type="InterPro" id="IPR050060">
    <property type="entry name" value="Phosphoglucosamine_mutase"/>
</dbReference>
<dbReference type="InterPro" id="IPR016055">
    <property type="entry name" value="A-D-PHexomutase_a/b/a-I/II/III"/>
</dbReference>
<dbReference type="PANTHER" id="PTHR42946">
    <property type="entry name" value="PHOSPHOHEXOSE MUTASE"/>
    <property type="match status" value="1"/>
</dbReference>
<dbReference type="Gene3D" id="3.40.120.10">
    <property type="entry name" value="Alpha-D-Glucose-1,6-Bisphosphate, subunit A, domain 3"/>
    <property type="match status" value="2"/>
</dbReference>
<dbReference type="SUPFAM" id="SSF55957">
    <property type="entry name" value="Phosphoglucomutase, C-terminal domain"/>
    <property type="match status" value="1"/>
</dbReference>
<comment type="caution">
    <text evidence="4">The sequence shown here is derived from an EMBL/GenBank/DDBJ whole genome shotgun (WGS) entry which is preliminary data.</text>
</comment>
<sequence>MAATPDPDAAKRYRRRYRDAFAPDLLTGLRIAVYQQRSVARDLMADLLTALGAAVVAIGRSETFVPIDTEDHRAEDVAFIRDTMASGGFDALVTTGGDADRPLVADATGRILRGDVLGLITARYLGVDAVVVPVTAGSAIERSGEFQRVTRTRVGSPFVIAGMEQVKRAGFDTVVGFAANGGFLLGAPLTIAGRPLPALPTRGAVLSILATLAAAREAELTLAGLVACLDAGEKASSRLPEIAPERIGALLARLTEAEFRRDVLAPVGTPVALDEQDGVRIDLDGGRTIHLRASGNAPELQCYGEAGSAAEAEGLVRWGWKPPRRP</sequence>
<keyword evidence="5" id="KW-1185">Reference proteome</keyword>
<dbReference type="RefSeq" id="WP_238225539.1">
    <property type="nucleotide sequence ID" value="NZ_BPQD01000014.1"/>
</dbReference>
<protein>
    <recommendedName>
        <fullName evidence="3">Alpha-D-phosphohexomutase C-terminal domain-containing protein</fullName>
    </recommendedName>
</protein>
<dbReference type="Gene3D" id="3.30.310.50">
    <property type="entry name" value="Alpha-D-phosphohexomutase, C-terminal domain"/>
    <property type="match status" value="1"/>
</dbReference>
<keyword evidence="2" id="KW-0597">Phosphoprotein</keyword>
<dbReference type="EMBL" id="JAUFPX010000012">
    <property type="protein sequence ID" value="MDN3591555.1"/>
    <property type="molecule type" value="Genomic_DNA"/>
</dbReference>
<dbReference type="InterPro" id="IPR036900">
    <property type="entry name" value="A-D-PHexomutase_C_sf"/>
</dbReference>
<dbReference type="Proteomes" id="UP001224644">
    <property type="component" value="Unassembled WGS sequence"/>
</dbReference>
<name>A0ABT8BJU0_9HYPH</name>
<evidence type="ECO:0000256" key="2">
    <source>
        <dbReference type="ARBA" id="ARBA00022553"/>
    </source>
</evidence>
<gene>
    <name evidence="4" type="ORF">QWZ12_13165</name>
</gene>
<dbReference type="InterPro" id="IPR005843">
    <property type="entry name" value="A-D-PHexomutase_C"/>
</dbReference>
<dbReference type="Pfam" id="PF00408">
    <property type="entry name" value="PGM_PMM_IV"/>
    <property type="match status" value="1"/>
</dbReference>
<evidence type="ECO:0000313" key="5">
    <source>
        <dbReference type="Proteomes" id="UP001224644"/>
    </source>
</evidence>
<accession>A0ABT8BJU0</accession>
<dbReference type="SUPFAM" id="SSF53738">
    <property type="entry name" value="Phosphoglucomutase, first 3 domains"/>
    <property type="match status" value="1"/>
</dbReference>
<organism evidence="4 5">
    <name type="scientific">Methylobacterium adhaesivum</name>
    <dbReference type="NCBI Taxonomy" id="333297"/>
    <lineage>
        <taxon>Bacteria</taxon>
        <taxon>Pseudomonadati</taxon>
        <taxon>Pseudomonadota</taxon>
        <taxon>Alphaproteobacteria</taxon>
        <taxon>Hyphomicrobiales</taxon>
        <taxon>Methylobacteriaceae</taxon>
        <taxon>Methylobacterium</taxon>
    </lineage>
</organism>